<evidence type="ECO:0000256" key="1">
    <source>
        <dbReference type="SAM" id="MobiDB-lite"/>
    </source>
</evidence>
<sequence>MSARGFRKMCVGGLRREEGADGRERQGDQESLDGSEGISEQQVASSPYWYEKVKRIFTISGNNGNAGN</sequence>
<accession>A0AAE1BPW3</accession>
<gene>
    <name evidence="2" type="ORF">Pcinc_040083</name>
</gene>
<dbReference type="EMBL" id="JAWQEG010006985">
    <property type="protein sequence ID" value="KAK3853374.1"/>
    <property type="molecule type" value="Genomic_DNA"/>
</dbReference>
<evidence type="ECO:0000313" key="2">
    <source>
        <dbReference type="EMBL" id="KAK3853374.1"/>
    </source>
</evidence>
<feature type="compositionally biased region" description="Basic and acidic residues" evidence="1">
    <location>
        <begin position="14"/>
        <end position="28"/>
    </location>
</feature>
<feature type="region of interest" description="Disordered" evidence="1">
    <location>
        <begin position="1"/>
        <end position="44"/>
    </location>
</feature>
<dbReference type="Proteomes" id="UP001286313">
    <property type="component" value="Unassembled WGS sequence"/>
</dbReference>
<proteinExistence type="predicted"/>
<name>A0AAE1BPW3_PETCI</name>
<comment type="caution">
    <text evidence="2">The sequence shown here is derived from an EMBL/GenBank/DDBJ whole genome shotgun (WGS) entry which is preliminary data.</text>
</comment>
<protein>
    <submittedName>
        <fullName evidence="2">Uncharacterized protein</fullName>
    </submittedName>
</protein>
<dbReference type="AlphaFoldDB" id="A0AAE1BPW3"/>
<keyword evidence="3" id="KW-1185">Reference proteome</keyword>
<organism evidence="2 3">
    <name type="scientific">Petrolisthes cinctipes</name>
    <name type="common">Flat porcelain crab</name>
    <dbReference type="NCBI Taxonomy" id="88211"/>
    <lineage>
        <taxon>Eukaryota</taxon>
        <taxon>Metazoa</taxon>
        <taxon>Ecdysozoa</taxon>
        <taxon>Arthropoda</taxon>
        <taxon>Crustacea</taxon>
        <taxon>Multicrustacea</taxon>
        <taxon>Malacostraca</taxon>
        <taxon>Eumalacostraca</taxon>
        <taxon>Eucarida</taxon>
        <taxon>Decapoda</taxon>
        <taxon>Pleocyemata</taxon>
        <taxon>Anomura</taxon>
        <taxon>Galatheoidea</taxon>
        <taxon>Porcellanidae</taxon>
        <taxon>Petrolisthes</taxon>
    </lineage>
</organism>
<evidence type="ECO:0000313" key="3">
    <source>
        <dbReference type="Proteomes" id="UP001286313"/>
    </source>
</evidence>
<reference evidence="2" key="1">
    <citation type="submission" date="2023-10" db="EMBL/GenBank/DDBJ databases">
        <title>Genome assemblies of two species of porcelain crab, Petrolisthes cinctipes and Petrolisthes manimaculis (Anomura: Porcellanidae).</title>
        <authorList>
            <person name="Angst P."/>
        </authorList>
    </citation>
    <scope>NUCLEOTIDE SEQUENCE</scope>
    <source>
        <strain evidence="2">PB745_01</strain>
        <tissue evidence="2">Gill</tissue>
    </source>
</reference>